<evidence type="ECO:0000256" key="3">
    <source>
        <dbReference type="ARBA" id="ARBA00022692"/>
    </source>
</evidence>
<organism evidence="8 9">
    <name type="scientific">Penstemon davidsonii</name>
    <dbReference type="NCBI Taxonomy" id="160366"/>
    <lineage>
        <taxon>Eukaryota</taxon>
        <taxon>Viridiplantae</taxon>
        <taxon>Streptophyta</taxon>
        <taxon>Embryophyta</taxon>
        <taxon>Tracheophyta</taxon>
        <taxon>Spermatophyta</taxon>
        <taxon>Magnoliopsida</taxon>
        <taxon>eudicotyledons</taxon>
        <taxon>Gunneridae</taxon>
        <taxon>Pentapetalae</taxon>
        <taxon>asterids</taxon>
        <taxon>lamiids</taxon>
        <taxon>Lamiales</taxon>
        <taxon>Plantaginaceae</taxon>
        <taxon>Cheloneae</taxon>
        <taxon>Penstemon</taxon>
    </lineage>
</organism>
<accession>A0ABR0DL55</accession>
<reference evidence="8 9" key="1">
    <citation type="journal article" date="2023" name="bioRxiv">
        <title>Genome report: Whole genome sequence and annotation of Penstemon davidsonii.</title>
        <authorList>
            <person name="Ostevik K.L."/>
            <person name="Alabady M."/>
            <person name="Zhang M."/>
            <person name="Rausher M.D."/>
        </authorList>
    </citation>
    <scope>NUCLEOTIDE SEQUENCE [LARGE SCALE GENOMIC DNA]</scope>
    <source>
        <strain evidence="8">DNT005</strain>
        <tissue evidence="8">Whole leaf</tissue>
    </source>
</reference>
<keyword evidence="3 6" id="KW-0812">Transmembrane</keyword>
<gene>
    <name evidence="8" type="ORF">RD792_000539</name>
</gene>
<dbReference type="SUPFAM" id="SSF103481">
    <property type="entry name" value="Multidrug resistance efflux transporter EmrE"/>
    <property type="match status" value="1"/>
</dbReference>
<evidence type="ECO:0000256" key="2">
    <source>
        <dbReference type="ARBA" id="ARBA00007635"/>
    </source>
</evidence>
<dbReference type="Proteomes" id="UP001291926">
    <property type="component" value="Unassembled WGS sequence"/>
</dbReference>
<feature type="transmembrane region" description="Helical" evidence="6">
    <location>
        <begin position="193"/>
        <end position="214"/>
    </location>
</feature>
<feature type="transmembrane region" description="Helical" evidence="6">
    <location>
        <begin position="20"/>
        <end position="38"/>
    </location>
</feature>
<comment type="subcellular location">
    <subcellularLocation>
        <location evidence="1 6">Membrane</location>
        <topology evidence="1 6">Multi-pass membrane protein</topology>
    </subcellularLocation>
</comment>
<evidence type="ECO:0000256" key="5">
    <source>
        <dbReference type="ARBA" id="ARBA00023136"/>
    </source>
</evidence>
<dbReference type="InterPro" id="IPR000620">
    <property type="entry name" value="EamA_dom"/>
</dbReference>
<keyword evidence="9" id="KW-1185">Reference proteome</keyword>
<feature type="transmembrane region" description="Helical" evidence="6">
    <location>
        <begin position="168"/>
        <end position="186"/>
    </location>
</feature>
<evidence type="ECO:0000256" key="4">
    <source>
        <dbReference type="ARBA" id="ARBA00022989"/>
    </source>
</evidence>
<comment type="caution">
    <text evidence="8">The sequence shown here is derived from an EMBL/GenBank/DDBJ whole genome shotgun (WGS) entry which is preliminary data.</text>
</comment>
<evidence type="ECO:0000313" key="8">
    <source>
        <dbReference type="EMBL" id="KAK4489892.1"/>
    </source>
</evidence>
<feature type="transmembrane region" description="Helical" evidence="6">
    <location>
        <begin position="99"/>
        <end position="116"/>
    </location>
</feature>
<keyword evidence="4 6" id="KW-1133">Transmembrane helix</keyword>
<feature type="transmembrane region" description="Helical" evidence="6">
    <location>
        <begin position="128"/>
        <end position="148"/>
    </location>
</feature>
<evidence type="ECO:0000256" key="6">
    <source>
        <dbReference type="RuleBase" id="RU363077"/>
    </source>
</evidence>
<evidence type="ECO:0000256" key="1">
    <source>
        <dbReference type="ARBA" id="ARBA00004141"/>
    </source>
</evidence>
<feature type="transmembrane region" description="Helical" evidence="6">
    <location>
        <begin position="220"/>
        <end position="238"/>
    </location>
</feature>
<dbReference type="Pfam" id="PF00892">
    <property type="entry name" value="EamA"/>
    <property type="match status" value="1"/>
</dbReference>
<evidence type="ECO:0000259" key="7">
    <source>
        <dbReference type="Pfam" id="PF00892"/>
    </source>
</evidence>
<evidence type="ECO:0000313" key="9">
    <source>
        <dbReference type="Proteomes" id="UP001291926"/>
    </source>
</evidence>
<dbReference type="PANTHER" id="PTHR31218">
    <property type="entry name" value="WAT1-RELATED PROTEIN"/>
    <property type="match status" value="1"/>
</dbReference>
<name>A0ABR0DL55_9LAMI</name>
<feature type="transmembrane region" description="Helical" evidence="6">
    <location>
        <begin position="50"/>
        <end position="70"/>
    </location>
</feature>
<sequence>MGQNLFYAGMNQTTATFTSALSNVLPALTFIMAWILRVENVNLKKLHSKAKIVGTLVTVGGAMIMTIIAGPELGLPWTKDSSNNTPSGNSTRVQHPVKGALMIAAGNFGYSLFYILQAITLKSYPVGLTLTTLICTTGALQGTILTFAVERGNFAIWSIGWDSKLLAYAYGGIISSGVTYYISGIIMGKKGPVFVTAFNPLNMVIIAIASSFIFAEQLDVGKVIGAVVIVIGLYLVIWGKSKDQIESIDIDTKLELPSHHKQVLVTNSNNGEVLKTTSNNNDV</sequence>
<comment type="similarity">
    <text evidence="2 6">Belongs to the drug/metabolite transporter (DMT) superfamily. Plant drug/metabolite exporter (P-DME) (TC 2.A.7.4) family.</text>
</comment>
<feature type="domain" description="EamA" evidence="7">
    <location>
        <begin position="98"/>
        <end position="237"/>
    </location>
</feature>
<proteinExistence type="inferred from homology"/>
<dbReference type="EMBL" id="JAYDYQ010001087">
    <property type="protein sequence ID" value="KAK4489892.1"/>
    <property type="molecule type" value="Genomic_DNA"/>
</dbReference>
<dbReference type="InterPro" id="IPR030184">
    <property type="entry name" value="WAT1-related"/>
</dbReference>
<keyword evidence="5 6" id="KW-0472">Membrane</keyword>
<protein>
    <recommendedName>
        <fullName evidence="6">WAT1-related protein</fullName>
    </recommendedName>
</protein>
<dbReference type="InterPro" id="IPR037185">
    <property type="entry name" value="EmrE-like"/>
</dbReference>